<feature type="domain" description="P-type ATPase A" evidence="23">
    <location>
        <begin position="265"/>
        <end position="422"/>
    </location>
</feature>
<dbReference type="InterPro" id="IPR044492">
    <property type="entry name" value="P_typ_ATPase_HD_dom"/>
</dbReference>
<keyword evidence="13 22" id="KW-1133">Transmembrane helix</keyword>
<dbReference type="PROSITE" id="PS00154">
    <property type="entry name" value="ATPASE_E1_E2"/>
    <property type="match status" value="1"/>
</dbReference>
<feature type="binding site" evidence="20">
    <location>
        <position position="534"/>
    </location>
    <ligand>
        <name>Mg(2+)</name>
        <dbReference type="ChEBI" id="CHEBI:18420"/>
    </ligand>
</feature>
<keyword evidence="15 22" id="KW-0472">Membrane</keyword>
<evidence type="ECO:0000256" key="3">
    <source>
        <dbReference type="ARBA" id="ARBA00008109"/>
    </source>
</evidence>
<dbReference type="Pfam" id="PF00122">
    <property type="entry name" value="E1-E2_ATPase"/>
    <property type="match status" value="1"/>
</dbReference>
<sequence length="2395" mass="267942">MSDIPLRSFRRNRTQRANYAPLADNDVQETGSSGLSGSTRILDKPEENMPVTTSITKASVANSQNTRRHGKSRAKDRYVDDPEEEERLLGGSYEGSDEDAEETPRPRSAAKSHSPARSSKSSAGKDKSRTIPFNPPDKLQSRFPPNIVKNQKYNALTFLPLVFYEQFKFFFNLYFLLVALSQFIPALKIGFIITYIAPLAFVLFVTMGKEAYDDYKRHLRDQEANSQRYLVLQRPDLSSPFSHHNDRRNGHDLEDPSPEETYLNKHVNTRSVPSSSIRVGDLVLLEKNQRVPADMVLLHTSDSSGTCFIRTDQLDGETDWKLKVAVPETQKLQEADLGKLDAEIYADAPIKDIHTFIGTFTLNKPLTSLSTEGSDGQTDGVPLRSMPPSVSPLTAENLLWSNTVLAAGSAVGFVVYTGQDTRAVMNTSHPKTKVGLLDMEINQLAKILCAVTFVLSLVLVALNGFRGSWYINVFRFLILFSSIIPISLRVNLDMGKTVYAHQIMNDPEIPNTIVRTSTLPEELGRITYLLSDKTGTLTQNEMEMRKLHMGTMSYGADSMDEVAHQLALAFGGSGDHALLRQATLSTGIQLSSRGRRDMSSRVKDVVLSLALCHNVTPVTNDDGSVTYQASSPDEVAIVQWTASVGLTLVFRDRTKMELQTPSGARLSYDILSIFPFTSESKRMGIIVRETSTNEILFLQKGADVVMAKIVQKNDWLEEETANMAREGLRTLVMARKRLSSNLYNDWERKYHEASVQLESRNEKMQSVVSEILEHDLELLGLTGVEDKLQEDVKGTLELLRNAGVKIWMLTGDKIETARCIAVSTKLVARNQYIHEVAKLQTSDQVRDQLEFLQSKLDCCLVIDGESLQLCLNLFKNEFIEIATKLSAVVACRCSPTQKADVARLIRHYTKKRVCCIGDGGNDVSMIQAADVGVGIVGKEGKQASLAADFSVTQFSYLTKLLLWHGRNSYRRSAKLAQFVIHRGLIISIMQAVFSAIFYFAPIALYQGWLMVGYATIYTMAPVFSLVLDRDVNEDLALLYPELYKELTKGRSLSYKTFFQWLMISLYQGAGIMIMSLVLFENEFLHIVSISFTALILNELIMVALEITTWHLYMVISEVVTLFLYAISMAFLPEYFDLSFVVSIPFAWKVAVIVAISALPLWIIKFIRSKPSSGRPSPCLEVRDRLSRSGLGKFRLISKGANRAGLAPQDINEEAQGGNETLIFRDFGTSTKTTQTRGKYLLIPVDRSSPRSSSSMRSFFPQLLAVALVAITSITTALAHKPALTQAQRQVLRDRLFQTNLRGPRWTGNDNQNVLLDLVLSNMETAGLKTEALSYTLNRWDPRWWSLTLHLKNGTELALPTTGYWPYSGDSGPAGVTAKLHDAGTYGLHPDQSHDESTLDLENLPQGGTILFFDNPSPTRNYSLPGYHLLGTSRNIGPEAIPELGNLTNPHWQSEKKLDFADFKDIGILGVIASWTHTSDDNAALQFLPNAGAPGDGNLFDVPALYVGNSTGELIRGLVKKDKVKSATVVLDAPSYMAPSRTIIGRLEGLRKSEESILLYTHSDGPSIIEENGPILLLTIAEYFAKHRLNISLDIVMTTGHMSGGHLDEKQWMDQRPEIRRRAKAAIVCEHFGAIEWKDSFKNGDNNPVYEPTGMMEPMWTMVNDDDADDQKILHQLYQDAFEGTPDYLRMAMLAPQTFEGKRYRWYGAGGSSVLGRSKLPTLGIIPQPDYLWAAMVDGGWSKLNVDMVVEQINVVLRLITRLNEKYSAALTGSGFKLRSLLTPSSALFCTLLRQYKKHDMFSGSHHFVADNCNFIEYPTVEGLGLKQLFDYSMPDASYNSSAREPAPRCHPETRKDYTSQVTQWAAANLESHEPILWMRGPFGVGKTSVAQSCAEILERGHRLAAALFFFRSDSHRNNPHRVFPSIAFQLAIKCDSFRKAIDSRIRQDLSLLTKSMATQFDELLVLPLRELGSTPAELEGCIVIIDGLDECQGKQAQSSIVEIIAKSAQNRTTPFRWFITSRPEDHIIRTMHSRPISSLLLKLELPVSRETDGEILVYLADEFEEIRIDHDIPEPWPGADVLVLLTQRTAGLFVYAATIVRFIKSEDSLGPERQLRIVLDFADENPMAELDAFYTLIMQQVPRSIRPTLQRILLVRCMAIGSTPESIAAILNLTEREFRRACAPLQSVIGLEGSPLPSMSMDFYHTSFPEFILDPMRSSSPEICIHGSFLTDFRRELLELLHQVHALSKDSSSITFPSSRGGREENQFRYRQCAMAFFQLCSVPRHPFDEPTATSLARLDFSKILKLAPKGHPMIVVVDFFRNNLPAHFRGAILRLSKCSDVSCLKHRPVYILGEGEYELECGFRENSHSRLDIIAIPRQVGICACEQAQGMDIL</sequence>
<dbReference type="SUPFAM" id="SSF56784">
    <property type="entry name" value="HAD-like"/>
    <property type="match status" value="1"/>
</dbReference>
<feature type="transmembrane region" description="Helical" evidence="22">
    <location>
        <begin position="444"/>
        <end position="463"/>
    </location>
</feature>
<organism evidence="27 28">
    <name type="scientific">Leucocoprinus birnbaumii</name>
    <dbReference type="NCBI Taxonomy" id="56174"/>
    <lineage>
        <taxon>Eukaryota</taxon>
        <taxon>Fungi</taxon>
        <taxon>Dikarya</taxon>
        <taxon>Basidiomycota</taxon>
        <taxon>Agaricomycotina</taxon>
        <taxon>Agaricomycetes</taxon>
        <taxon>Agaricomycetidae</taxon>
        <taxon>Agaricales</taxon>
        <taxon>Agaricineae</taxon>
        <taxon>Agaricaceae</taxon>
        <taxon>Leucocoprinus</taxon>
    </lineage>
</organism>
<dbReference type="Proteomes" id="UP001213000">
    <property type="component" value="Unassembled WGS sequence"/>
</dbReference>
<feature type="transmembrane region" description="Helical" evidence="22">
    <location>
        <begin position="1258"/>
        <end position="1278"/>
    </location>
</feature>
<dbReference type="GO" id="GO:0140326">
    <property type="term" value="F:ATPase-coupled intramembrane lipid transporter activity"/>
    <property type="evidence" value="ECO:0007669"/>
    <property type="project" value="UniProtKB-EC"/>
</dbReference>
<dbReference type="InterPro" id="IPR023298">
    <property type="entry name" value="ATPase_P-typ_TM_dom_sf"/>
</dbReference>
<dbReference type="Gene3D" id="3.40.50.300">
    <property type="entry name" value="P-loop containing nucleotide triphosphate hydrolases"/>
    <property type="match status" value="1"/>
</dbReference>
<keyword evidence="11 20" id="KW-0460">Magnesium</keyword>
<comment type="catalytic activity">
    <reaction evidence="17">
        <text>a 1,2-diacyl-sn-glycero-3-phosphoethanolamine(out) + ATP + H2O = a 1,2-diacyl-sn-glycero-3-phosphoethanolamine(in) + ADP + phosphate + H(+)</text>
        <dbReference type="Rhea" id="RHEA:66132"/>
        <dbReference type="ChEBI" id="CHEBI:15377"/>
        <dbReference type="ChEBI" id="CHEBI:15378"/>
        <dbReference type="ChEBI" id="CHEBI:30616"/>
        <dbReference type="ChEBI" id="CHEBI:43474"/>
        <dbReference type="ChEBI" id="CHEBI:64612"/>
        <dbReference type="ChEBI" id="CHEBI:456216"/>
    </reaction>
    <physiologicalReaction direction="left-to-right" evidence="17">
        <dbReference type="Rhea" id="RHEA:66133"/>
    </physiologicalReaction>
</comment>
<feature type="compositionally biased region" description="Polar residues" evidence="21">
    <location>
        <begin position="50"/>
        <end position="65"/>
    </location>
</feature>
<evidence type="ECO:0000256" key="19">
    <source>
        <dbReference type="PIRSR" id="PIRSR606539-2"/>
    </source>
</evidence>
<feature type="domain" description="Nephrocystin 3-like N-terminal" evidence="26">
    <location>
        <begin position="1859"/>
        <end position="2022"/>
    </location>
</feature>
<feature type="transmembrane region" description="Helical" evidence="22">
    <location>
        <begin position="979"/>
        <end position="999"/>
    </location>
</feature>
<feature type="binding site" evidence="19">
    <location>
        <position position="811"/>
    </location>
    <ligand>
        <name>ATP</name>
        <dbReference type="ChEBI" id="CHEBI:30616"/>
    </ligand>
</feature>
<evidence type="ECO:0000259" key="25">
    <source>
        <dbReference type="Pfam" id="PF16212"/>
    </source>
</evidence>
<feature type="binding site" evidence="19">
    <location>
        <position position="922"/>
    </location>
    <ligand>
        <name>ATP</name>
        <dbReference type="ChEBI" id="CHEBI:30616"/>
    </ligand>
</feature>
<dbReference type="GO" id="GO:0006890">
    <property type="term" value="P:retrograde vesicle-mediated transport, Golgi to endoplasmic reticulum"/>
    <property type="evidence" value="ECO:0007669"/>
    <property type="project" value="TreeGrafter"/>
</dbReference>
<evidence type="ECO:0000256" key="20">
    <source>
        <dbReference type="PIRSR" id="PIRSR606539-3"/>
    </source>
</evidence>
<keyword evidence="8" id="KW-0677">Repeat</keyword>
<dbReference type="PRINTS" id="PR00119">
    <property type="entry name" value="CATATPASE"/>
</dbReference>
<evidence type="ECO:0000256" key="2">
    <source>
        <dbReference type="ARBA" id="ARBA00004337"/>
    </source>
</evidence>
<dbReference type="EMBL" id="JANIEX010000311">
    <property type="protein sequence ID" value="KAJ3569018.1"/>
    <property type="molecule type" value="Genomic_DNA"/>
</dbReference>
<feature type="binding site" evidence="19">
    <location>
        <position position="729"/>
    </location>
    <ligand>
        <name>ATP</name>
        <dbReference type="ChEBI" id="CHEBI:30616"/>
    </ligand>
</feature>
<feature type="binding site" evidence="19">
    <location>
        <position position="533"/>
    </location>
    <ligand>
        <name>ATP</name>
        <dbReference type="ChEBI" id="CHEBI:30616"/>
    </ligand>
</feature>
<dbReference type="InterPro" id="IPR008250">
    <property type="entry name" value="ATPase_P-typ_transduc_dom_A_sf"/>
</dbReference>
<comment type="similarity">
    <text evidence="3">Belongs to the cation transport ATPase (P-type) (TC 3.A.3) family. Type IV subfamily.</text>
</comment>
<dbReference type="Pfam" id="PF24883">
    <property type="entry name" value="NPHP3_N"/>
    <property type="match status" value="1"/>
</dbReference>
<dbReference type="PANTHER" id="PTHR24092:SF5">
    <property type="entry name" value="PHOSPHOLIPID-TRANSPORTING ATPASE"/>
    <property type="match status" value="1"/>
</dbReference>
<feature type="compositionally biased region" description="Polar residues" evidence="21">
    <location>
        <begin position="28"/>
        <end position="39"/>
    </location>
</feature>
<evidence type="ECO:0000256" key="6">
    <source>
        <dbReference type="ARBA" id="ARBA00022692"/>
    </source>
</evidence>
<dbReference type="SFLD" id="SFLDF00027">
    <property type="entry name" value="p-type_atpase"/>
    <property type="match status" value="1"/>
</dbReference>
<feature type="transmembrane region" description="Helical" evidence="22">
    <location>
        <begin position="1083"/>
        <end position="1104"/>
    </location>
</feature>
<dbReference type="InterPro" id="IPR059000">
    <property type="entry name" value="ATPase_P-type_domA"/>
</dbReference>
<evidence type="ECO:0000256" key="7">
    <source>
        <dbReference type="ARBA" id="ARBA00022723"/>
    </source>
</evidence>
<evidence type="ECO:0000313" key="27">
    <source>
        <dbReference type="EMBL" id="KAJ3569018.1"/>
    </source>
</evidence>
<comment type="catalytic activity">
    <reaction evidence="16">
        <text>ATP + H2O + phospholipidSide 1 = ADP + phosphate + phospholipidSide 2.</text>
        <dbReference type="EC" id="7.6.2.1"/>
    </reaction>
</comment>
<feature type="transmembrane region" description="Helical" evidence="22">
    <location>
        <begin position="1111"/>
        <end position="1131"/>
    </location>
</feature>
<feature type="binding site" evidence="20">
    <location>
        <position position="532"/>
    </location>
    <ligand>
        <name>Mg(2+)</name>
        <dbReference type="ChEBI" id="CHEBI:18420"/>
    </ligand>
</feature>
<feature type="binding site" evidence="19">
    <location>
        <position position="921"/>
    </location>
    <ligand>
        <name>ATP</name>
        <dbReference type="ChEBI" id="CHEBI:30616"/>
    </ligand>
</feature>
<feature type="binding site" evidence="20">
    <location>
        <position position="922"/>
    </location>
    <ligand>
        <name>Mg(2+)</name>
        <dbReference type="ChEBI" id="CHEBI:18420"/>
    </ligand>
</feature>
<dbReference type="Gene3D" id="3.40.1110.10">
    <property type="entry name" value="Calcium-transporting ATPase, cytoplasmic domain N"/>
    <property type="match status" value="1"/>
</dbReference>
<keyword evidence="7 20" id="KW-0479">Metal-binding</keyword>
<feature type="transmembrane region" description="Helical" evidence="22">
    <location>
        <begin position="1005"/>
        <end position="1027"/>
    </location>
</feature>
<evidence type="ECO:0000256" key="14">
    <source>
        <dbReference type="ARBA" id="ARBA00023055"/>
    </source>
</evidence>
<dbReference type="GO" id="GO:0016887">
    <property type="term" value="F:ATP hydrolysis activity"/>
    <property type="evidence" value="ECO:0007669"/>
    <property type="project" value="InterPro"/>
</dbReference>
<dbReference type="CDD" id="cd07541">
    <property type="entry name" value="P-type_ATPase_APLT_Neo1-like"/>
    <property type="match status" value="1"/>
</dbReference>
<comment type="cofactor">
    <cofactor evidence="1 20">
        <name>Mg(2+)</name>
        <dbReference type="ChEBI" id="CHEBI:18420"/>
    </cofactor>
</comment>
<dbReference type="Gene3D" id="3.40.50.1000">
    <property type="entry name" value="HAD superfamily/HAD-like"/>
    <property type="match status" value="1"/>
</dbReference>
<keyword evidence="12" id="KW-1278">Translocase</keyword>
<keyword evidence="10 19" id="KW-0067">ATP-binding</keyword>
<feature type="binding site" evidence="19">
    <location>
        <position position="532"/>
    </location>
    <ligand>
        <name>ATP</name>
        <dbReference type="ChEBI" id="CHEBI:30616"/>
    </ligand>
</feature>
<dbReference type="NCBIfam" id="TIGR01494">
    <property type="entry name" value="ATPase_P-type"/>
    <property type="match status" value="2"/>
</dbReference>
<comment type="subcellular location">
    <subcellularLocation>
        <location evidence="2">Endosome membrane</location>
        <topology evidence="2">Multi-pass membrane protein</topology>
    </subcellularLocation>
</comment>
<keyword evidence="6 22" id="KW-0812">Transmembrane</keyword>
<dbReference type="GO" id="GO:0005802">
    <property type="term" value="C:trans-Golgi network"/>
    <property type="evidence" value="ECO:0007669"/>
    <property type="project" value="TreeGrafter"/>
</dbReference>
<comment type="caution">
    <text evidence="27">The sequence shown here is derived from an EMBL/GenBank/DDBJ whole genome shotgun (WGS) entry which is preliminary data.</text>
</comment>
<dbReference type="InterPro" id="IPR006539">
    <property type="entry name" value="P-type_ATPase_IV"/>
</dbReference>
<proteinExistence type="inferred from homology"/>
<evidence type="ECO:0000256" key="18">
    <source>
        <dbReference type="PIRSR" id="PIRSR606539-1"/>
    </source>
</evidence>
<keyword evidence="14" id="KW-0445">Lipid transport</keyword>
<evidence type="ECO:0000256" key="17">
    <source>
        <dbReference type="ARBA" id="ARBA00049128"/>
    </source>
</evidence>
<evidence type="ECO:0000256" key="16">
    <source>
        <dbReference type="ARBA" id="ARBA00034036"/>
    </source>
</evidence>
<protein>
    <recommendedName>
        <fullName evidence="4">P-type phospholipid transporter</fullName>
        <ecNumber evidence="4">7.6.2.1</ecNumber>
    </recommendedName>
</protein>
<dbReference type="SUPFAM" id="SSF81660">
    <property type="entry name" value="Metal cation-transporting ATPase, ATP-binding domain N"/>
    <property type="match status" value="1"/>
</dbReference>
<evidence type="ECO:0000259" key="23">
    <source>
        <dbReference type="Pfam" id="PF00122"/>
    </source>
</evidence>
<accession>A0AAD5YS02</accession>
<feature type="transmembrane region" description="Helical" evidence="22">
    <location>
        <begin position="158"/>
        <end position="180"/>
    </location>
</feature>
<dbReference type="PANTHER" id="PTHR24092">
    <property type="entry name" value="PROBABLE PHOSPHOLIPID-TRANSPORTING ATPASE"/>
    <property type="match status" value="1"/>
</dbReference>
<dbReference type="InterPro" id="IPR001757">
    <property type="entry name" value="P_typ_ATPase"/>
</dbReference>
<feature type="transmembrane region" description="Helical" evidence="22">
    <location>
        <begin position="1137"/>
        <end position="1163"/>
    </location>
</feature>
<dbReference type="SFLD" id="SFLDG00002">
    <property type="entry name" value="C1.7:_P-type_atpase_like"/>
    <property type="match status" value="1"/>
</dbReference>
<dbReference type="EC" id="7.6.2.1" evidence="4"/>
<feature type="domain" description="P-type ATPase C-terminal" evidence="25">
    <location>
        <begin position="945"/>
        <end position="1168"/>
    </location>
</feature>
<feature type="binding site" evidence="19">
    <location>
        <position position="534"/>
    </location>
    <ligand>
        <name>ATP</name>
        <dbReference type="ChEBI" id="CHEBI:30616"/>
    </ligand>
</feature>
<evidence type="ECO:0000256" key="11">
    <source>
        <dbReference type="ARBA" id="ARBA00022842"/>
    </source>
</evidence>
<evidence type="ECO:0000256" key="10">
    <source>
        <dbReference type="ARBA" id="ARBA00022840"/>
    </source>
</evidence>
<evidence type="ECO:0000256" key="21">
    <source>
        <dbReference type="SAM" id="MobiDB-lite"/>
    </source>
</evidence>
<feature type="binding site" evidence="19">
    <location>
        <position position="700"/>
    </location>
    <ligand>
        <name>ATP</name>
        <dbReference type="ChEBI" id="CHEBI:30616"/>
    </ligand>
</feature>
<feature type="compositionally biased region" description="Basic and acidic residues" evidence="21">
    <location>
        <begin position="243"/>
        <end position="254"/>
    </location>
</feature>
<feature type="binding site" evidence="20">
    <location>
        <position position="918"/>
    </location>
    <ligand>
        <name>Mg(2+)</name>
        <dbReference type="ChEBI" id="CHEBI:18420"/>
    </ligand>
</feature>
<feature type="transmembrane region" description="Helical" evidence="22">
    <location>
        <begin position="186"/>
        <end position="207"/>
    </location>
</feature>
<name>A0AAD5YS02_9AGAR</name>
<dbReference type="GO" id="GO:0010008">
    <property type="term" value="C:endosome membrane"/>
    <property type="evidence" value="ECO:0007669"/>
    <property type="project" value="UniProtKB-SubCell"/>
</dbReference>
<evidence type="ECO:0000256" key="9">
    <source>
        <dbReference type="ARBA" id="ARBA00022741"/>
    </source>
</evidence>
<dbReference type="GO" id="GO:0006897">
    <property type="term" value="P:endocytosis"/>
    <property type="evidence" value="ECO:0007669"/>
    <property type="project" value="TreeGrafter"/>
</dbReference>
<feature type="transmembrane region" description="Helical" evidence="22">
    <location>
        <begin position="1057"/>
        <end position="1077"/>
    </location>
</feature>
<feature type="region of interest" description="Disordered" evidence="21">
    <location>
        <begin position="1"/>
        <end position="144"/>
    </location>
</feature>
<feature type="domain" description="P-type ATPase N-terminal" evidence="24">
    <location>
        <begin position="135"/>
        <end position="189"/>
    </location>
</feature>
<evidence type="ECO:0000256" key="22">
    <source>
        <dbReference type="SAM" id="Phobius"/>
    </source>
</evidence>
<dbReference type="InterPro" id="IPR032631">
    <property type="entry name" value="P-type_ATPase_N"/>
</dbReference>
<feature type="binding site" evidence="19">
    <location>
        <position position="892"/>
    </location>
    <ligand>
        <name>ATP</name>
        <dbReference type="ChEBI" id="CHEBI:30616"/>
    </ligand>
</feature>
<dbReference type="NCBIfam" id="TIGR01652">
    <property type="entry name" value="ATPase-Plipid"/>
    <property type="match status" value="1"/>
</dbReference>
<dbReference type="InterPro" id="IPR018303">
    <property type="entry name" value="ATPase_P-typ_P_site"/>
</dbReference>
<dbReference type="GO" id="GO:0005524">
    <property type="term" value="F:ATP binding"/>
    <property type="evidence" value="ECO:0007669"/>
    <property type="project" value="UniProtKB-KW"/>
</dbReference>
<keyword evidence="9 19" id="KW-0547">Nucleotide-binding</keyword>
<evidence type="ECO:0000256" key="15">
    <source>
        <dbReference type="ARBA" id="ARBA00023136"/>
    </source>
</evidence>
<dbReference type="Pfam" id="PF16209">
    <property type="entry name" value="PhoLip_ATPase_N"/>
    <property type="match status" value="1"/>
</dbReference>
<evidence type="ECO:0000259" key="24">
    <source>
        <dbReference type="Pfam" id="PF16209"/>
    </source>
</evidence>
<feature type="compositionally biased region" description="Low complexity" evidence="21">
    <location>
        <begin position="106"/>
        <end position="122"/>
    </location>
</feature>
<dbReference type="InterPro" id="IPR036412">
    <property type="entry name" value="HAD-like_sf"/>
</dbReference>
<dbReference type="Pfam" id="PF16212">
    <property type="entry name" value="PhoLip_ATPase_C"/>
    <property type="match status" value="1"/>
</dbReference>
<dbReference type="InterPro" id="IPR023214">
    <property type="entry name" value="HAD_sf"/>
</dbReference>
<dbReference type="GO" id="GO:0000287">
    <property type="term" value="F:magnesium ion binding"/>
    <property type="evidence" value="ECO:0007669"/>
    <property type="project" value="InterPro"/>
</dbReference>
<dbReference type="InterPro" id="IPR056884">
    <property type="entry name" value="NPHP3-like_N"/>
</dbReference>
<dbReference type="InterPro" id="IPR032630">
    <property type="entry name" value="P_typ_ATPase_c"/>
</dbReference>
<keyword evidence="28" id="KW-1185">Reference proteome</keyword>
<feature type="region of interest" description="Disordered" evidence="21">
    <location>
        <begin position="238"/>
        <end position="260"/>
    </location>
</feature>
<dbReference type="Gene3D" id="2.70.150.10">
    <property type="entry name" value="Calcium-transporting ATPase, cytoplasmic transduction domain A"/>
    <property type="match status" value="1"/>
</dbReference>
<feature type="binding site" evidence="19">
    <location>
        <position position="634"/>
    </location>
    <ligand>
        <name>ATP</name>
        <dbReference type="ChEBI" id="CHEBI:30616"/>
    </ligand>
</feature>
<evidence type="ECO:0000259" key="26">
    <source>
        <dbReference type="Pfam" id="PF24883"/>
    </source>
</evidence>
<dbReference type="Pfam" id="PF13246">
    <property type="entry name" value="Cation_ATPase"/>
    <property type="match status" value="1"/>
</dbReference>
<dbReference type="SUPFAM" id="SSF53187">
    <property type="entry name" value="Zn-dependent exopeptidases"/>
    <property type="match status" value="1"/>
</dbReference>
<gene>
    <name evidence="27" type="ORF">NP233_g5326</name>
</gene>
<reference evidence="27" key="1">
    <citation type="submission" date="2022-07" db="EMBL/GenBank/DDBJ databases">
        <title>Genome Sequence of Leucocoprinus birnbaumii.</title>
        <authorList>
            <person name="Buettner E."/>
        </authorList>
    </citation>
    <scope>NUCLEOTIDE SEQUENCE</scope>
    <source>
        <strain evidence="27">VT141</strain>
    </source>
</reference>
<dbReference type="SFLD" id="SFLDS00003">
    <property type="entry name" value="Haloacid_Dehalogenase"/>
    <property type="match status" value="1"/>
</dbReference>
<feature type="binding site" evidence="19">
    <location>
        <position position="898"/>
    </location>
    <ligand>
        <name>ATP</name>
        <dbReference type="ChEBI" id="CHEBI:30616"/>
    </ligand>
</feature>
<dbReference type="FunFam" id="3.40.1110.10:FF:000085">
    <property type="entry name" value="Phospholipid-transporting ATPase"/>
    <property type="match status" value="1"/>
</dbReference>
<evidence type="ECO:0000256" key="4">
    <source>
        <dbReference type="ARBA" id="ARBA00012189"/>
    </source>
</evidence>
<evidence type="ECO:0000256" key="13">
    <source>
        <dbReference type="ARBA" id="ARBA00022989"/>
    </source>
</evidence>
<evidence type="ECO:0000256" key="8">
    <source>
        <dbReference type="ARBA" id="ARBA00022737"/>
    </source>
</evidence>
<evidence type="ECO:0000256" key="5">
    <source>
        <dbReference type="ARBA" id="ARBA00022448"/>
    </source>
</evidence>
<evidence type="ECO:0000313" key="28">
    <source>
        <dbReference type="Proteomes" id="UP001213000"/>
    </source>
</evidence>
<evidence type="ECO:0000256" key="12">
    <source>
        <dbReference type="ARBA" id="ARBA00022967"/>
    </source>
</evidence>
<dbReference type="SUPFAM" id="SSF81665">
    <property type="entry name" value="Calcium ATPase, transmembrane domain M"/>
    <property type="match status" value="1"/>
</dbReference>
<feature type="transmembrane region" description="Helical" evidence="22">
    <location>
        <begin position="469"/>
        <end position="488"/>
    </location>
</feature>
<dbReference type="FunFam" id="3.40.50.1000:FF:000009">
    <property type="entry name" value="Phospholipid-transporting ATPase"/>
    <property type="match status" value="1"/>
</dbReference>
<dbReference type="SUPFAM" id="SSF81653">
    <property type="entry name" value="Calcium ATPase, transduction domain A"/>
    <property type="match status" value="1"/>
</dbReference>
<dbReference type="InterPro" id="IPR023299">
    <property type="entry name" value="ATPase_P-typ_cyto_dom_N"/>
</dbReference>
<dbReference type="GO" id="GO:0045332">
    <property type="term" value="P:phospholipid translocation"/>
    <property type="evidence" value="ECO:0007669"/>
    <property type="project" value="TreeGrafter"/>
</dbReference>
<feature type="active site" description="4-aspartylphosphate intermediate" evidence="18">
    <location>
        <position position="532"/>
    </location>
</feature>
<feature type="binding site" evidence="19">
    <location>
        <position position="810"/>
    </location>
    <ligand>
        <name>ATP</name>
        <dbReference type="ChEBI" id="CHEBI:30616"/>
    </ligand>
</feature>
<evidence type="ECO:0000256" key="1">
    <source>
        <dbReference type="ARBA" id="ARBA00001946"/>
    </source>
</evidence>
<keyword evidence="5" id="KW-0813">Transport</keyword>
<feature type="binding site" evidence="19">
    <location>
        <position position="676"/>
    </location>
    <ligand>
        <name>ATP</name>
        <dbReference type="ChEBI" id="CHEBI:30616"/>
    </ligand>
</feature>
<dbReference type="InterPro" id="IPR027417">
    <property type="entry name" value="P-loop_NTPase"/>
</dbReference>
<feature type="binding site" evidence="19">
    <location>
        <position position="812"/>
    </location>
    <ligand>
        <name>ATP</name>
        <dbReference type="ChEBI" id="CHEBI:30616"/>
    </ligand>
</feature>
<dbReference type="SUPFAM" id="SSF52540">
    <property type="entry name" value="P-loop containing nucleoside triphosphate hydrolases"/>
    <property type="match status" value="1"/>
</dbReference>
<dbReference type="GO" id="GO:0005886">
    <property type="term" value="C:plasma membrane"/>
    <property type="evidence" value="ECO:0007669"/>
    <property type="project" value="TreeGrafter"/>
</dbReference>